<sequence>MNQSQRVCKKCLLKEMPESVYYQNLYDYISRLDEDVKTEENKYRERLDKCKACDSLINGMCRICGCFVEMRAVIEKNGCPHTTPEW</sequence>
<reference evidence="1 2" key="1">
    <citation type="journal article" date="2019" name="Anaerobe">
        <title>Detection of Robinsoniella peoriensis in multiple bone samples of a trauma patient.</title>
        <authorList>
            <person name="Schrottner P."/>
            <person name="Hartwich K."/>
            <person name="Bunk B."/>
            <person name="Schober I."/>
            <person name="Helbig S."/>
            <person name="Rudolph W.W."/>
            <person name="Gunzer F."/>
        </authorList>
    </citation>
    <scope>NUCLEOTIDE SEQUENCE [LARGE SCALE GENOMIC DNA]</scope>
    <source>
        <strain evidence="1 2">DSM 106044</strain>
    </source>
</reference>
<keyword evidence="2" id="KW-1185">Reference proteome</keyword>
<evidence type="ECO:0000313" key="1">
    <source>
        <dbReference type="EMBL" id="TLC98265.1"/>
    </source>
</evidence>
<dbReference type="EMBL" id="QGQD01000097">
    <property type="protein sequence ID" value="TLC98265.1"/>
    <property type="molecule type" value="Genomic_DNA"/>
</dbReference>
<dbReference type="OrthoDB" id="7061841at2"/>
<name>A0A4U8Q903_9FIRM</name>
<evidence type="ECO:0000313" key="2">
    <source>
        <dbReference type="Proteomes" id="UP000306509"/>
    </source>
</evidence>
<comment type="caution">
    <text evidence="1">The sequence shown here is derived from an EMBL/GenBank/DDBJ whole genome shotgun (WGS) entry which is preliminary data.</text>
</comment>
<dbReference type="AlphaFoldDB" id="A0A4U8Q903"/>
<proteinExistence type="predicted"/>
<organism evidence="1 2">
    <name type="scientific">Robinsoniella peoriensis</name>
    <dbReference type="NCBI Taxonomy" id="180332"/>
    <lineage>
        <taxon>Bacteria</taxon>
        <taxon>Bacillati</taxon>
        <taxon>Bacillota</taxon>
        <taxon>Clostridia</taxon>
        <taxon>Lachnospirales</taxon>
        <taxon>Lachnospiraceae</taxon>
        <taxon>Robinsoniella</taxon>
    </lineage>
</organism>
<dbReference type="Pfam" id="PF19668">
    <property type="entry name" value="DUF6171"/>
    <property type="match status" value="1"/>
</dbReference>
<dbReference type="InterPro" id="IPR046169">
    <property type="entry name" value="DUF6171"/>
</dbReference>
<dbReference type="Proteomes" id="UP000306509">
    <property type="component" value="Unassembled WGS sequence"/>
</dbReference>
<accession>A0A4U8Q903</accession>
<dbReference type="STRING" id="180332.GCA_000797495_03744"/>
<dbReference type="RefSeq" id="WP_027293787.1">
    <property type="nucleotide sequence ID" value="NZ_CABMJZ010000005.1"/>
</dbReference>
<gene>
    <name evidence="1" type="ORF">DSM106044_04780</name>
</gene>
<protein>
    <submittedName>
        <fullName evidence="1">Uncharacterized protein</fullName>
    </submittedName>
</protein>